<evidence type="ECO:0000256" key="7">
    <source>
        <dbReference type="ARBA" id="ARBA00023027"/>
    </source>
</evidence>
<dbReference type="PANTHER" id="PTHR30466:SF1">
    <property type="entry name" value="FMN REDUCTASE (NADH) RUTF"/>
    <property type="match status" value="1"/>
</dbReference>
<dbReference type="Gene3D" id="2.30.110.10">
    <property type="entry name" value="Electron Transport, Fmn-binding Protein, Chain A"/>
    <property type="match status" value="1"/>
</dbReference>
<keyword evidence="5" id="KW-0058">Aromatic hydrocarbons catabolism</keyword>
<dbReference type="GO" id="GO:0006208">
    <property type="term" value="P:pyrimidine nucleobase catabolic process"/>
    <property type="evidence" value="ECO:0007669"/>
    <property type="project" value="TreeGrafter"/>
</dbReference>
<dbReference type="GO" id="GO:0004497">
    <property type="term" value="F:monooxygenase activity"/>
    <property type="evidence" value="ECO:0007669"/>
    <property type="project" value="UniProtKB-KW"/>
</dbReference>
<evidence type="ECO:0000256" key="8">
    <source>
        <dbReference type="SAM" id="MobiDB-lite"/>
    </source>
</evidence>
<keyword evidence="7" id="KW-0520">NAD</keyword>
<dbReference type="NCBIfam" id="TIGR02296">
    <property type="entry name" value="HpaC"/>
    <property type="match status" value="1"/>
</dbReference>
<dbReference type="AlphaFoldDB" id="A0A377R329"/>
<dbReference type="GO" id="GO:0016651">
    <property type="term" value="F:oxidoreductase activity, acting on NAD(P)H"/>
    <property type="evidence" value="ECO:0007669"/>
    <property type="project" value="InterPro"/>
</dbReference>
<evidence type="ECO:0000256" key="1">
    <source>
        <dbReference type="ARBA" id="ARBA00005112"/>
    </source>
</evidence>
<dbReference type="EMBL" id="UGJJ01000002">
    <property type="protein sequence ID" value="STR02896.1"/>
    <property type="molecule type" value="Genomic_DNA"/>
</dbReference>
<dbReference type="GO" id="GO:0051287">
    <property type="term" value="F:NAD binding"/>
    <property type="evidence" value="ECO:0007669"/>
    <property type="project" value="InterPro"/>
</dbReference>
<dbReference type="InterPro" id="IPR012349">
    <property type="entry name" value="Split_barrel_FMN-bd"/>
</dbReference>
<dbReference type="GO" id="GO:0010181">
    <property type="term" value="F:FMN binding"/>
    <property type="evidence" value="ECO:0007669"/>
    <property type="project" value="InterPro"/>
</dbReference>
<feature type="domain" description="Flavin reductase like" evidence="9">
    <location>
        <begin position="66"/>
        <end position="216"/>
    </location>
</feature>
<evidence type="ECO:0000256" key="4">
    <source>
        <dbReference type="ARBA" id="ARBA00022630"/>
    </source>
</evidence>
<evidence type="ECO:0000313" key="11">
    <source>
        <dbReference type="Proteomes" id="UP000254293"/>
    </source>
</evidence>
<keyword evidence="10" id="KW-0503">Monooxygenase</keyword>
<gene>
    <name evidence="10" type="primary">hpaC</name>
    <name evidence="10" type="ORF">NCTC13336_01783</name>
</gene>
<evidence type="ECO:0000259" key="9">
    <source>
        <dbReference type="SMART" id="SM00903"/>
    </source>
</evidence>
<dbReference type="GO" id="GO:0042602">
    <property type="term" value="F:riboflavin reductase (NADPH) activity"/>
    <property type="evidence" value="ECO:0007669"/>
    <property type="project" value="TreeGrafter"/>
</dbReference>
<keyword evidence="11" id="KW-1185">Reference proteome</keyword>
<dbReference type="InterPro" id="IPR002563">
    <property type="entry name" value="Flavin_Rdtase-like_dom"/>
</dbReference>
<evidence type="ECO:0000256" key="5">
    <source>
        <dbReference type="ARBA" id="ARBA00022797"/>
    </source>
</evidence>
<dbReference type="PANTHER" id="PTHR30466">
    <property type="entry name" value="FLAVIN REDUCTASE"/>
    <property type="match status" value="1"/>
</dbReference>
<keyword evidence="4" id="KW-0285">Flavoprotein</keyword>
<evidence type="ECO:0000256" key="2">
    <source>
        <dbReference type="ARBA" id="ARBA00006032"/>
    </source>
</evidence>
<keyword evidence="6 10" id="KW-0560">Oxidoreductase</keyword>
<dbReference type="UniPathway" id="UPA00208">
    <property type="reaction ID" value="UER00416"/>
</dbReference>
<evidence type="ECO:0000256" key="3">
    <source>
        <dbReference type="ARBA" id="ARBA00015398"/>
    </source>
</evidence>
<comment type="similarity">
    <text evidence="2">Belongs to the non-flavoprotein flavin reductase family. HpaC subfamily.</text>
</comment>
<evidence type="ECO:0000313" key="10">
    <source>
        <dbReference type="EMBL" id="STR02896.1"/>
    </source>
</evidence>
<dbReference type="InterPro" id="IPR050268">
    <property type="entry name" value="NADH-dep_flavin_reductase"/>
</dbReference>
<dbReference type="InterPro" id="IPR011982">
    <property type="entry name" value="HPA_mOase_red"/>
</dbReference>
<name>A0A377R329_9NEIS</name>
<comment type="pathway">
    <text evidence="1">Aromatic compound metabolism; 4-hydroxyphenylacetate degradation; pyruvate and succinate semialdehyde from 4-hydroxyphenylacetate: step 1/7.</text>
</comment>
<feature type="region of interest" description="Disordered" evidence="8">
    <location>
        <begin position="1"/>
        <end position="51"/>
    </location>
</feature>
<dbReference type="Proteomes" id="UP000254293">
    <property type="component" value="Unassembled WGS sequence"/>
</dbReference>
<dbReference type="Pfam" id="PF01613">
    <property type="entry name" value="Flavin_Reduct"/>
    <property type="match status" value="1"/>
</dbReference>
<organism evidence="10 11">
    <name type="scientific">Kingella potus</name>
    <dbReference type="NCBI Taxonomy" id="265175"/>
    <lineage>
        <taxon>Bacteria</taxon>
        <taxon>Pseudomonadati</taxon>
        <taxon>Pseudomonadota</taxon>
        <taxon>Betaproteobacteria</taxon>
        <taxon>Neisseriales</taxon>
        <taxon>Neisseriaceae</taxon>
        <taxon>Kingella</taxon>
    </lineage>
</organism>
<accession>A0A377R329</accession>
<protein>
    <recommendedName>
        <fullName evidence="3">4-hydroxyphenylacetate 3-monooxygenase reductase component</fullName>
    </recommendedName>
</protein>
<sequence length="218" mass="23605">MAAANVLQRGSVGYNTRLPRPHVRLRQPEANRPSENTNSRAAPQPAAVHTKPAMSHPLQLPFRDAMSVCAGGVHVITTDGSAGRYGITMTAVAPVTDEPPTIMLCINKQAGIVPVLLQNRALCINVLSAHQQDVAEHFAGLTALSPEERFAYHIWHKGRQGQLQVEGALAHLHGTIAECNEVGTHRVFMAEISEIAVRPHSADTPALVYFRRHFAALG</sequence>
<proteinExistence type="inferred from homology"/>
<evidence type="ECO:0000256" key="6">
    <source>
        <dbReference type="ARBA" id="ARBA00023002"/>
    </source>
</evidence>
<dbReference type="GO" id="GO:0042537">
    <property type="term" value="P:benzene-containing compound metabolic process"/>
    <property type="evidence" value="ECO:0007669"/>
    <property type="project" value="InterPro"/>
</dbReference>
<dbReference type="SMART" id="SM00903">
    <property type="entry name" value="Flavin_Reduct"/>
    <property type="match status" value="1"/>
</dbReference>
<dbReference type="SUPFAM" id="SSF50475">
    <property type="entry name" value="FMN-binding split barrel"/>
    <property type="match status" value="1"/>
</dbReference>
<reference evidence="10 11" key="1">
    <citation type="submission" date="2018-06" db="EMBL/GenBank/DDBJ databases">
        <authorList>
            <consortium name="Pathogen Informatics"/>
            <person name="Doyle S."/>
        </authorList>
    </citation>
    <scope>NUCLEOTIDE SEQUENCE [LARGE SCALE GENOMIC DNA]</scope>
    <source>
        <strain evidence="10 11">NCTC13336</strain>
    </source>
</reference>